<dbReference type="STRING" id="544718.AAX25_00436"/>
<dbReference type="InterPro" id="IPR006035">
    <property type="entry name" value="Ureohydrolase"/>
</dbReference>
<feature type="binding site" evidence="3">
    <location>
        <position position="181"/>
    </location>
    <ligand>
        <name>Mn(2+)</name>
        <dbReference type="ChEBI" id="CHEBI:29035"/>
        <label>1</label>
    </ligand>
</feature>
<dbReference type="PATRIC" id="fig|544718.51.peg.625"/>
<dbReference type="PIRSF" id="PIRSF036979">
    <property type="entry name" value="Arginase"/>
    <property type="match status" value="1"/>
</dbReference>
<dbReference type="InterPro" id="IPR023696">
    <property type="entry name" value="Ureohydrolase_dom_sf"/>
</dbReference>
<evidence type="ECO:0000313" key="5">
    <source>
        <dbReference type="EMBL" id="OCL99595.1"/>
    </source>
</evidence>
<dbReference type="Pfam" id="PF00491">
    <property type="entry name" value="Arginase"/>
    <property type="match status" value="1"/>
</dbReference>
<name>A0A1C0B7L0_9BACT</name>
<dbReference type="GO" id="GO:0033389">
    <property type="term" value="P:putrescine biosynthetic process from arginine, via agmatine"/>
    <property type="evidence" value="ECO:0007669"/>
    <property type="project" value="TreeGrafter"/>
</dbReference>
<proteinExistence type="inferred from homology"/>
<dbReference type="EMBL" id="VBUF01000001">
    <property type="protein sequence ID" value="TLS72976.1"/>
    <property type="molecule type" value="Genomic_DNA"/>
</dbReference>
<dbReference type="RefSeq" id="WP_066185590.1">
    <property type="nucleotide sequence ID" value="NZ_LCUJ01000002.1"/>
</dbReference>
<feature type="binding site" evidence="3">
    <location>
        <position position="179"/>
    </location>
    <ligand>
        <name>Mn(2+)</name>
        <dbReference type="ChEBI" id="CHEBI:29035"/>
        <label>1</label>
    </ligand>
</feature>
<evidence type="ECO:0000256" key="3">
    <source>
        <dbReference type="PIRSR" id="PIRSR036979-1"/>
    </source>
</evidence>
<dbReference type="GO" id="GO:0043920">
    <property type="term" value="F:aminopropylagmatine ureohydrolase activity"/>
    <property type="evidence" value="ECO:0007669"/>
    <property type="project" value="UniProtKB-EC"/>
</dbReference>
<dbReference type="CDD" id="cd11593">
    <property type="entry name" value="Agmatinase-like_2"/>
    <property type="match status" value="1"/>
</dbReference>
<dbReference type="OrthoDB" id="9789727at2"/>
<dbReference type="Proteomes" id="UP000308001">
    <property type="component" value="Unassembled WGS sequence"/>
</dbReference>
<dbReference type="PANTHER" id="PTHR11358">
    <property type="entry name" value="ARGINASE/AGMATINASE"/>
    <property type="match status" value="1"/>
</dbReference>
<reference evidence="6 8" key="3">
    <citation type="submission" date="2019-05" db="EMBL/GenBank/DDBJ databases">
        <title>Arcobacter cibarius and Arcobacter thereius providing challenges in identification an antibiotic susceptibility and Quinolone resistance.</title>
        <authorList>
            <person name="Busch A."/>
            <person name="Hanel I."/>
            <person name="Hotzel H."/>
            <person name="Tomaso H."/>
        </authorList>
    </citation>
    <scope>NUCLEOTIDE SEQUENCE [LARGE SCALE GENOMIC DNA]</scope>
    <source>
        <strain evidence="6 8">17CS1191_2</strain>
    </source>
</reference>
<protein>
    <submittedName>
        <fullName evidence="6">Agmatinase family protein</fullName>
    </submittedName>
    <submittedName>
        <fullName evidence="5">N(1)-aminopropylagmatine ureohydrolase</fullName>
        <ecNumber evidence="5">3.5.3.24</ecNumber>
    </submittedName>
</protein>
<gene>
    <name evidence="5" type="ORF">AAX29_00640</name>
    <name evidence="6" type="ORF">FE246_00390</name>
</gene>
<comment type="caution">
    <text evidence="5">The sequence shown here is derived from an EMBL/GenBank/DDBJ whole genome shotgun (WGS) entry which is preliminary data.</text>
</comment>
<feature type="binding site" evidence="3">
    <location>
        <position position="275"/>
    </location>
    <ligand>
        <name>Mn(2+)</name>
        <dbReference type="ChEBI" id="CHEBI:29035"/>
        <label>1</label>
    </ligand>
</feature>
<feature type="binding site" evidence="3">
    <location>
        <position position="155"/>
    </location>
    <ligand>
        <name>Mn(2+)</name>
        <dbReference type="ChEBI" id="CHEBI:29035"/>
        <label>1</label>
    </ligand>
</feature>
<evidence type="ECO:0000256" key="1">
    <source>
        <dbReference type="ARBA" id="ARBA00022723"/>
    </source>
</evidence>
<dbReference type="Gene3D" id="3.40.800.10">
    <property type="entry name" value="Ureohydrolase domain"/>
    <property type="match status" value="1"/>
</dbReference>
<accession>A0A1C0B7L0</accession>
<keyword evidence="2 5" id="KW-0378">Hydrolase</keyword>
<comment type="cofactor">
    <cofactor evidence="3">
        <name>Mn(2+)</name>
        <dbReference type="ChEBI" id="CHEBI:29035"/>
    </cofactor>
    <text evidence="3">Binds 2 manganese ions per subunit.</text>
</comment>
<dbReference type="GO" id="GO:0046872">
    <property type="term" value="F:metal ion binding"/>
    <property type="evidence" value="ECO:0007669"/>
    <property type="project" value="UniProtKB-KW"/>
</dbReference>
<keyword evidence="1 3" id="KW-0479">Metal-binding</keyword>
<sequence>MTYRNLKEEIEVLEKGLPPKKDDGFLGGRLNPEEASLVLLPVPWEATVSFADGTANAPDNIRTSSHQLDVENYHYIKAYQAGIAMLETDKKIYKLSNKARKKAIKVIEALEDGKIDNKSLKFVNKASKILNNKVYEKSLNLLKNNKFVALVGGDHSCPLGLIKALNDSSKEEFGILHVDAHHDLREAYEGFTYSHASIFYNVLNECNKVSKLVQVGIRDYSSEEANRMLELKERGACLYDSVMQSQLASGKSLEEIFTPFINQLPQNVYLSIDIDGLEPLNCPNTGTPVPGGLRYAELEHLIFMIVKSGKSIIGFDLCEVGDSIDGWDANVGARVLYQLCGALLASQGKIEFK</sequence>
<dbReference type="Proteomes" id="UP000093281">
    <property type="component" value="Unassembled WGS sequence"/>
</dbReference>
<evidence type="ECO:0000313" key="7">
    <source>
        <dbReference type="Proteomes" id="UP000093281"/>
    </source>
</evidence>
<evidence type="ECO:0000313" key="8">
    <source>
        <dbReference type="Proteomes" id="UP000308001"/>
    </source>
</evidence>
<feature type="binding site" evidence="3">
    <location>
        <position position="273"/>
    </location>
    <ligand>
        <name>Mn(2+)</name>
        <dbReference type="ChEBI" id="CHEBI:29035"/>
        <label>1</label>
    </ligand>
</feature>
<dbReference type="AlphaFoldDB" id="A0A1C0B7L0"/>
<evidence type="ECO:0000256" key="4">
    <source>
        <dbReference type="PROSITE-ProRule" id="PRU00742"/>
    </source>
</evidence>
<evidence type="ECO:0000256" key="2">
    <source>
        <dbReference type="ARBA" id="ARBA00022801"/>
    </source>
</evidence>
<reference evidence="5" key="1">
    <citation type="submission" date="2015-05" db="EMBL/GenBank/DDBJ databases">
        <authorList>
            <person name="Wang D.B."/>
            <person name="Wang M."/>
        </authorList>
    </citation>
    <scope>NUCLEOTIDE SEQUENCE [LARGE SCALE GENOMIC DNA]</scope>
    <source>
        <strain evidence="5">DU22</strain>
    </source>
</reference>
<dbReference type="PROSITE" id="PS51409">
    <property type="entry name" value="ARGINASE_2"/>
    <property type="match status" value="1"/>
</dbReference>
<reference evidence="7" key="2">
    <citation type="submission" date="2015-05" db="EMBL/GenBank/DDBJ databases">
        <authorList>
            <person name="Rovetto F."/>
            <person name="Cocolin L."/>
            <person name="Illeghems K."/>
            <person name="Van Nieuwerburgh F."/>
            <person name="Houf K."/>
        </authorList>
    </citation>
    <scope>NUCLEOTIDE SEQUENCE [LARGE SCALE GENOMIC DNA]</scope>
    <source>
        <strain evidence="7">DU22</strain>
    </source>
</reference>
<keyword evidence="3" id="KW-0464">Manganese</keyword>
<dbReference type="PANTHER" id="PTHR11358:SF26">
    <property type="entry name" value="GUANIDINO ACID HYDROLASE, MITOCHONDRIAL"/>
    <property type="match status" value="1"/>
</dbReference>
<feature type="binding site" evidence="3">
    <location>
        <position position="183"/>
    </location>
    <ligand>
        <name>Mn(2+)</name>
        <dbReference type="ChEBI" id="CHEBI:29035"/>
        <label>1</label>
    </ligand>
</feature>
<organism evidence="5 7">
    <name type="scientific">Aliarcobacter thereius</name>
    <dbReference type="NCBI Taxonomy" id="544718"/>
    <lineage>
        <taxon>Bacteria</taxon>
        <taxon>Pseudomonadati</taxon>
        <taxon>Campylobacterota</taxon>
        <taxon>Epsilonproteobacteria</taxon>
        <taxon>Campylobacterales</taxon>
        <taxon>Arcobacteraceae</taxon>
        <taxon>Aliarcobacter</taxon>
    </lineage>
</organism>
<comment type="similarity">
    <text evidence="4">Belongs to the arginase family.</text>
</comment>
<dbReference type="EC" id="3.5.3.24" evidence="5"/>
<evidence type="ECO:0000313" key="6">
    <source>
        <dbReference type="EMBL" id="TLS72976.1"/>
    </source>
</evidence>
<dbReference type="GO" id="GO:0008783">
    <property type="term" value="F:agmatinase activity"/>
    <property type="evidence" value="ECO:0007669"/>
    <property type="project" value="TreeGrafter"/>
</dbReference>
<dbReference type="SUPFAM" id="SSF52768">
    <property type="entry name" value="Arginase/deacetylase"/>
    <property type="match status" value="1"/>
</dbReference>
<dbReference type="PRINTS" id="PR00116">
    <property type="entry name" value="ARGINASE"/>
</dbReference>
<dbReference type="EMBL" id="LCUJ01000002">
    <property type="protein sequence ID" value="OCL99595.1"/>
    <property type="molecule type" value="Genomic_DNA"/>
</dbReference>